<accession>A0A5P1FLL4</accession>
<keyword evidence="3" id="KW-1185">Reference proteome</keyword>
<dbReference type="AlphaFoldDB" id="A0A5P1FLL4"/>
<feature type="compositionally biased region" description="Polar residues" evidence="1">
    <location>
        <begin position="119"/>
        <end position="139"/>
    </location>
</feature>
<feature type="region of interest" description="Disordered" evidence="1">
    <location>
        <begin position="68"/>
        <end position="139"/>
    </location>
</feature>
<gene>
    <name evidence="2" type="ORF">A4U43_C02F20640</name>
</gene>
<sequence>MRTRRRRHIGNASVGNHRSAALPSEDIRRPDPKRCRHTGVKIGDFLTSHPGGFHPEFHRVVMTYRATIRQASHRSRARNSQRSVEKERRRAKRQGRSAQRIAKPGPQQTTYHSGGMSAGSPTCVSSDLRSTPTPRQYDK</sequence>
<evidence type="ECO:0000313" key="3">
    <source>
        <dbReference type="Proteomes" id="UP000243459"/>
    </source>
</evidence>
<reference evidence="3" key="1">
    <citation type="journal article" date="2017" name="Nat. Commun.">
        <title>The asparagus genome sheds light on the origin and evolution of a young Y chromosome.</title>
        <authorList>
            <person name="Harkess A."/>
            <person name="Zhou J."/>
            <person name="Xu C."/>
            <person name="Bowers J.E."/>
            <person name="Van der Hulst R."/>
            <person name="Ayyampalayam S."/>
            <person name="Mercati F."/>
            <person name="Riccardi P."/>
            <person name="McKain M.R."/>
            <person name="Kakrana A."/>
            <person name="Tang H."/>
            <person name="Ray J."/>
            <person name="Groenendijk J."/>
            <person name="Arikit S."/>
            <person name="Mathioni S.M."/>
            <person name="Nakano M."/>
            <person name="Shan H."/>
            <person name="Telgmann-Rauber A."/>
            <person name="Kanno A."/>
            <person name="Yue Z."/>
            <person name="Chen H."/>
            <person name="Li W."/>
            <person name="Chen Y."/>
            <person name="Xu X."/>
            <person name="Zhang Y."/>
            <person name="Luo S."/>
            <person name="Chen H."/>
            <person name="Gao J."/>
            <person name="Mao Z."/>
            <person name="Pires J.C."/>
            <person name="Luo M."/>
            <person name="Kudrna D."/>
            <person name="Wing R.A."/>
            <person name="Meyers B.C."/>
            <person name="Yi K."/>
            <person name="Kong H."/>
            <person name="Lavrijsen P."/>
            <person name="Sunseri F."/>
            <person name="Falavigna A."/>
            <person name="Ye Y."/>
            <person name="Leebens-Mack J.H."/>
            <person name="Chen G."/>
        </authorList>
    </citation>
    <scope>NUCLEOTIDE SEQUENCE [LARGE SCALE GENOMIC DNA]</scope>
    <source>
        <strain evidence="3">cv. DH0086</strain>
    </source>
</reference>
<dbReference type="Proteomes" id="UP000243459">
    <property type="component" value="Chromosome 2"/>
</dbReference>
<proteinExistence type="predicted"/>
<evidence type="ECO:0000256" key="1">
    <source>
        <dbReference type="SAM" id="MobiDB-lite"/>
    </source>
</evidence>
<organism evidence="2 3">
    <name type="scientific">Asparagus officinalis</name>
    <name type="common">Garden asparagus</name>
    <dbReference type="NCBI Taxonomy" id="4686"/>
    <lineage>
        <taxon>Eukaryota</taxon>
        <taxon>Viridiplantae</taxon>
        <taxon>Streptophyta</taxon>
        <taxon>Embryophyta</taxon>
        <taxon>Tracheophyta</taxon>
        <taxon>Spermatophyta</taxon>
        <taxon>Magnoliopsida</taxon>
        <taxon>Liliopsida</taxon>
        <taxon>Asparagales</taxon>
        <taxon>Asparagaceae</taxon>
        <taxon>Asparagoideae</taxon>
        <taxon>Asparagus</taxon>
    </lineage>
</organism>
<feature type="region of interest" description="Disordered" evidence="1">
    <location>
        <begin position="1"/>
        <end position="34"/>
    </location>
</feature>
<name>A0A5P1FLL4_ASPOF</name>
<protein>
    <submittedName>
        <fullName evidence="2">Uncharacterized protein</fullName>
    </submittedName>
</protein>
<dbReference type="EMBL" id="CM007382">
    <property type="protein sequence ID" value="ONK78613.1"/>
    <property type="molecule type" value="Genomic_DNA"/>
</dbReference>
<dbReference type="Gramene" id="ONK78613">
    <property type="protein sequence ID" value="ONK78613"/>
    <property type="gene ID" value="A4U43_C02F20640"/>
</dbReference>
<evidence type="ECO:0000313" key="2">
    <source>
        <dbReference type="EMBL" id="ONK78613.1"/>
    </source>
</evidence>